<dbReference type="SMART" id="SM00220">
    <property type="entry name" value="S_TKc"/>
    <property type="match status" value="1"/>
</dbReference>
<reference evidence="3" key="2">
    <citation type="submission" date="2023-05" db="EMBL/GenBank/DDBJ databases">
        <authorList>
            <consortium name="Lawrence Berkeley National Laboratory"/>
            <person name="Steindorff A."/>
            <person name="Hensen N."/>
            <person name="Bonometti L."/>
            <person name="Westerberg I."/>
            <person name="Brannstrom I.O."/>
            <person name="Guillou S."/>
            <person name="Cros-Aarteil S."/>
            <person name="Calhoun S."/>
            <person name="Haridas S."/>
            <person name="Kuo A."/>
            <person name="Mondo S."/>
            <person name="Pangilinan J."/>
            <person name="Riley R."/>
            <person name="Labutti K."/>
            <person name="Andreopoulos B."/>
            <person name="Lipzen A."/>
            <person name="Chen C."/>
            <person name="Yanf M."/>
            <person name="Daum C."/>
            <person name="Ng V."/>
            <person name="Clum A."/>
            <person name="Ohm R."/>
            <person name="Martin F."/>
            <person name="Silar P."/>
            <person name="Natvig D."/>
            <person name="Lalanne C."/>
            <person name="Gautier V."/>
            <person name="Ament-Velasquez S.L."/>
            <person name="Kruys A."/>
            <person name="Hutchinson M.I."/>
            <person name="Powell A.J."/>
            <person name="Barry K."/>
            <person name="Miller A.N."/>
            <person name="Grigoriev I.V."/>
            <person name="Debuchy R."/>
            <person name="Gladieux P."/>
            <person name="Thoren M.H."/>
            <person name="Johannesson H."/>
        </authorList>
    </citation>
    <scope>NUCLEOTIDE SEQUENCE</scope>
    <source>
        <strain evidence="3">CBS 123565</strain>
    </source>
</reference>
<dbReference type="Proteomes" id="UP001304895">
    <property type="component" value="Unassembled WGS sequence"/>
</dbReference>
<dbReference type="EMBL" id="MU853403">
    <property type="protein sequence ID" value="KAK4136509.1"/>
    <property type="molecule type" value="Genomic_DNA"/>
</dbReference>
<keyword evidence="3" id="KW-0808">Transferase</keyword>
<comment type="caution">
    <text evidence="3">The sequence shown here is derived from an EMBL/GenBank/DDBJ whole genome shotgun (WGS) entry which is preliminary data.</text>
</comment>
<dbReference type="SUPFAM" id="SSF56112">
    <property type="entry name" value="Protein kinase-like (PK-like)"/>
    <property type="match status" value="1"/>
</dbReference>
<feature type="coiled-coil region" evidence="1">
    <location>
        <begin position="291"/>
        <end position="318"/>
    </location>
</feature>
<keyword evidence="1" id="KW-0175">Coiled coil</keyword>
<evidence type="ECO:0000256" key="1">
    <source>
        <dbReference type="SAM" id="Coils"/>
    </source>
</evidence>
<dbReference type="Gene3D" id="1.10.510.10">
    <property type="entry name" value="Transferase(Phosphotransferase) domain 1"/>
    <property type="match status" value="1"/>
</dbReference>
<dbReference type="InterPro" id="IPR051681">
    <property type="entry name" value="Ser/Thr_Kinases-Pseudokinases"/>
</dbReference>
<dbReference type="InterPro" id="IPR011009">
    <property type="entry name" value="Kinase-like_dom_sf"/>
</dbReference>
<evidence type="ECO:0000313" key="3">
    <source>
        <dbReference type="EMBL" id="KAK4136509.1"/>
    </source>
</evidence>
<keyword evidence="4" id="KW-1185">Reference proteome</keyword>
<reference evidence="3" key="1">
    <citation type="journal article" date="2023" name="Mol. Phylogenet. Evol.">
        <title>Genome-scale phylogeny and comparative genomics of the fungal order Sordariales.</title>
        <authorList>
            <person name="Hensen N."/>
            <person name="Bonometti L."/>
            <person name="Westerberg I."/>
            <person name="Brannstrom I.O."/>
            <person name="Guillou S."/>
            <person name="Cros-Aarteil S."/>
            <person name="Calhoun S."/>
            <person name="Haridas S."/>
            <person name="Kuo A."/>
            <person name="Mondo S."/>
            <person name="Pangilinan J."/>
            <person name="Riley R."/>
            <person name="LaButti K."/>
            <person name="Andreopoulos B."/>
            <person name="Lipzen A."/>
            <person name="Chen C."/>
            <person name="Yan M."/>
            <person name="Daum C."/>
            <person name="Ng V."/>
            <person name="Clum A."/>
            <person name="Steindorff A."/>
            <person name="Ohm R.A."/>
            <person name="Martin F."/>
            <person name="Silar P."/>
            <person name="Natvig D.O."/>
            <person name="Lalanne C."/>
            <person name="Gautier V."/>
            <person name="Ament-Velasquez S.L."/>
            <person name="Kruys A."/>
            <person name="Hutchinson M.I."/>
            <person name="Powell A.J."/>
            <person name="Barry K."/>
            <person name="Miller A.N."/>
            <person name="Grigoriev I.V."/>
            <person name="Debuchy R."/>
            <person name="Gladieux P."/>
            <person name="Hiltunen Thoren M."/>
            <person name="Johannesson H."/>
        </authorList>
    </citation>
    <scope>NUCLEOTIDE SEQUENCE</scope>
    <source>
        <strain evidence="3">CBS 123565</strain>
    </source>
</reference>
<protein>
    <submittedName>
        <fullName evidence="3">Kinase-like protein</fullName>
    </submittedName>
</protein>
<organism evidence="3 4">
    <name type="scientific">Trichocladium antarcticum</name>
    <dbReference type="NCBI Taxonomy" id="1450529"/>
    <lineage>
        <taxon>Eukaryota</taxon>
        <taxon>Fungi</taxon>
        <taxon>Dikarya</taxon>
        <taxon>Ascomycota</taxon>
        <taxon>Pezizomycotina</taxon>
        <taxon>Sordariomycetes</taxon>
        <taxon>Sordariomycetidae</taxon>
        <taxon>Sordariales</taxon>
        <taxon>Chaetomiaceae</taxon>
        <taxon>Trichocladium</taxon>
    </lineage>
</organism>
<feature type="domain" description="Protein kinase" evidence="2">
    <location>
        <begin position="72"/>
        <end position="334"/>
    </location>
</feature>
<evidence type="ECO:0000259" key="2">
    <source>
        <dbReference type="PROSITE" id="PS50011"/>
    </source>
</evidence>
<dbReference type="InterPro" id="IPR008271">
    <property type="entry name" value="Ser/Thr_kinase_AS"/>
</dbReference>
<keyword evidence="3" id="KW-0418">Kinase</keyword>
<name>A0AAN6ZGC4_9PEZI</name>
<dbReference type="PANTHER" id="PTHR44329">
    <property type="entry name" value="SERINE/THREONINE-PROTEIN KINASE TNNI3K-RELATED"/>
    <property type="match status" value="1"/>
</dbReference>
<dbReference type="AlphaFoldDB" id="A0AAN6ZGC4"/>
<dbReference type="GO" id="GO:0005524">
    <property type="term" value="F:ATP binding"/>
    <property type="evidence" value="ECO:0007669"/>
    <property type="project" value="InterPro"/>
</dbReference>
<proteinExistence type="predicted"/>
<dbReference type="InterPro" id="IPR000719">
    <property type="entry name" value="Prot_kinase_dom"/>
</dbReference>
<dbReference type="PROSITE" id="PS50011">
    <property type="entry name" value="PROTEIN_KINASE_DOM"/>
    <property type="match status" value="1"/>
</dbReference>
<dbReference type="PROSITE" id="PS00108">
    <property type="entry name" value="PROTEIN_KINASE_ST"/>
    <property type="match status" value="1"/>
</dbReference>
<accession>A0AAN6ZGC4</accession>
<gene>
    <name evidence="3" type="ORF">BT67DRAFT_439514</name>
</gene>
<dbReference type="Pfam" id="PF00069">
    <property type="entry name" value="Pkinase"/>
    <property type="match status" value="1"/>
</dbReference>
<dbReference type="GO" id="GO:0004674">
    <property type="term" value="F:protein serine/threonine kinase activity"/>
    <property type="evidence" value="ECO:0007669"/>
    <property type="project" value="TreeGrafter"/>
</dbReference>
<evidence type="ECO:0000313" key="4">
    <source>
        <dbReference type="Proteomes" id="UP001304895"/>
    </source>
</evidence>
<sequence length="334" mass="37746">MYAANIDFQRQEYRGSWHGNWQNFPDLGSFPQVPGATVTPILPPAPELHRQAPNSTTSTKNLSSVRARIDLIDRKNVVSAGSSGLIERLPCGNVRKCIYSYRDYEACLRDLEREFRVYKKLPQHDRLLQLIRYSPEEGLVLQYMPRGSLREHLREAAAAATTITLPERLRWACDAAESLYLLHSYGIIHSDLKPENLLLDSNSRLKIIDFSGSSFDGIVGSAIESTRFFLPRPLKEPPTVRTDIFALGSTIYEIVTSRQPYEDLSDDEVEARYSQQIFPSVQEFPCGQVIMDCWRCEIQTAEEVMIRLKAEMESALKVSDLAGSSRTASPSTLP</sequence>